<dbReference type="GO" id="GO:0022857">
    <property type="term" value="F:transmembrane transporter activity"/>
    <property type="evidence" value="ECO:0007669"/>
    <property type="project" value="TreeGrafter"/>
</dbReference>
<dbReference type="InterPro" id="IPR003838">
    <property type="entry name" value="ABC3_permease_C"/>
</dbReference>
<proteinExistence type="predicted"/>
<feature type="transmembrane region" description="Helical" evidence="6">
    <location>
        <begin position="749"/>
        <end position="770"/>
    </location>
</feature>
<comment type="caution">
    <text evidence="9">The sequence shown here is derived from an EMBL/GenBank/DDBJ whole genome shotgun (WGS) entry which is preliminary data.</text>
</comment>
<dbReference type="InterPro" id="IPR025857">
    <property type="entry name" value="MacB_PCD"/>
</dbReference>
<gene>
    <name evidence="9" type="ORF">BLX24_08740</name>
</gene>
<dbReference type="Pfam" id="PF12704">
    <property type="entry name" value="MacB_PCD"/>
    <property type="match status" value="1"/>
</dbReference>
<dbReference type="EMBL" id="MORL01000003">
    <property type="protein sequence ID" value="OIN59922.1"/>
    <property type="molecule type" value="Genomic_DNA"/>
</dbReference>
<keyword evidence="5 6" id="KW-0472">Membrane</keyword>
<dbReference type="Proteomes" id="UP000181790">
    <property type="component" value="Unassembled WGS sequence"/>
</dbReference>
<dbReference type="GO" id="GO:0005886">
    <property type="term" value="C:plasma membrane"/>
    <property type="evidence" value="ECO:0007669"/>
    <property type="project" value="UniProtKB-SubCell"/>
</dbReference>
<organism evidence="9 10">
    <name type="scientific">Arsenicibacter rosenii</name>
    <dbReference type="NCBI Taxonomy" id="1750698"/>
    <lineage>
        <taxon>Bacteria</taxon>
        <taxon>Pseudomonadati</taxon>
        <taxon>Bacteroidota</taxon>
        <taxon>Cytophagia</taxon>
        <taxon>Cytophagales</taxon>
        <taxon>Spirosomataceae</taxon>
        <taxon>Arsenicibacter</taxon>
    </lineage>
</organism>
<dbReference type="RefSeq" id="WP_071502721.1">
    <property type="nucleotide sequence ID" value="NZ_MORL01000003.1"/>
</dbReference>
<evidence type="ECO:0000256" key="4">
    <source>
        <dbReference type="ARBA" id="ARBA00022989"/>
    </source>
</evidence>
<dbReference type="PANTHER" id="PTHR30572:SF18">
    <property type="entry name" value="ABC-TYPE MACROLIDE FAMILY EXPORT SYSTEM PERMEASE COMPONENT 2"/>
    <property type="match status" value="1"/>
</dbReference>
<evidence type="ECO:0008006" key="11">
    <source>
        <dbReference type="Google" id="ProtNLM"/>
    </source>
</evidence>
<reference evidence="9 10" key="1">
    <citation type="submission" date="2016-10" db="EMBL/GenBank/DDBJ databases">
        <title>Arsenicibacter rosenii gen. nov., sp. nov., an efficient arsenic-methylating bacterium isolated from an arsenic-contaminated paddy soil.</title>
        <authorList>
            <person name="Huang K."/>
        </authorList>
    </citation>
    <scope>NUCLEOTIDE SEQUENCE [LARGE SCALE GENOMIC DNA]</scope>
    <source>
        <strain evidence="9 10">SM-1</strain>
    </source>
</reference>
<name>A0A1S2VMC5_9BACT</name>
<dbReference type="Pfam" id="PF02687">
    <property type="entry name" value="FtsX"/>
    <property type="match status" value="2"/>
</dbReference>
<evidence type="ECO:0000313" key="9">
    <source>
        <dbReference type="EMBL" id="OIN59922.1"/>
    </source>
</evidence>
<evidence type="ECO:0000256" key="5">
    <source>
        <dbReference type="ARBA" id="ARBA00023136"/>
    </source>
</evidence>
<comment type="subcellular location">
    <subcellularLocation>
        <location evidence="1">Cell membrane</location>
        <topology evidence="1">Multi-pass membrane protein</topology>
    </subcellularLocation>
</comment>
<feature type="domain" description="ABC3 transporter permease C-terminal" evidence="7">
    <location>
        <begin position="288"/>
        <end position="397"/>
    </location>
</feature>
<keyword evidence="2" id="KW-1003">Cell membrane</keyword>
<keyword evidence="4 6" id="KW-1133">Transmembrane helix</keyword>
<accession>A0A1S2VMC5</accession>
<feature type="transmembrane region" description="Helical" evidence="6">
    <location>
        <begin position="669"/>
        <end position="687"/>
    </location>
</feature>
<dbReference type="OrthoDB" id="5933722at2"/>
<feature type="domain" description="ABC3 transporter permease C-terminal" evidence="7">
    <location>
        <begin position="669"/>
        <end position="779"/>
    </location>
</feature>
<dbReference type="PANTHER" id="PTHR30572">
    <property type="entry name" value="MEMBRANE COMPONENT OF TRANSPORTER-RELATED"/>
    <property type="match status" value="1"/>
</dbReference>
<evidence type="ECO:0000259" key="8">
    <source>
        <dbReference type="Pfam" id="PF12704"/>
    </source>
</evidence>
<evidence type="ECO:0000256" key="3">
    <source>
        <dbReference type="ARBA" id="ARBA00022692"/>
    </source>
</evidence>
<evidence type="ECO:0000256" key="6">
    <source>
        <dbReference type="SAM" id="Phobius"/>
    </source>
</evidence>
<evidence type="ECO:0000313" key="10">
    <source>
        <dbReference type="Proteomes" id="UP000181790"/>
    </source>
</evidence>
<protein>
    <recommendedName>
        <fullName evidence="11">ABC transporter permease</fullName>
    </recommendedName>
</protein>
<feature type="transmembrane region" description="Helical" evidence="6">
    <location>
        <begin position="374"/>
        <end position="396"/>
    </location>
</feature>
<feature type="transmembrane region" description="Helical" evidence="6">
    <location>
        <begin position="718"/>
        <end position="737"/>
    </location>
</feature>
<keyword evidence="3 6" id="KW-0812">Transmembrane</keyword>
<evidence type="ECO:0000256" key="2">
    <source>
        <dbReference type="ARBA" id="ARBA00022475"/>
    </source>
</evidence>
<sequence length="786" mass="88505">MLYNYVKIAWRNLLKYKLFSFINIVGLSLAIPSALMALIQIVNYYEYDNFHRDSDRIVRVITDEKTNDGTITNWASSPIPLGAYISANLAGLDKTTTLVRDLGWVLSSGIKTKNIKAIYCERSFFDLFTFPLAKGTYAIEPNTIVLSDETAQWYFKDANPVGQILDHPTYGSFKVVGVLQPFNQQKTQFRADVFVPIASYSTYKNKETNWSDLKAHTFLKVPEGTAIAKINEQLAAMSANVNTLIDGSTGTKLHFKAQALADISPARDVLENDPYVQDVRSIYLNFAFQLLIILLASLNYINLTLARSMNRSREVGVRKVAGATRIQLVFQFLTESVLVSYIALGIGLVLLWLIKRYVAISWLTWEIDHTGYLILLFFIFNLLLGIAAGVSPSLILSSFQPVTVLKGTVLPAGFGKIGFRKSLIIAQFTVALAYLFFIGHAYHQLSYMANDNENYRRENILNIALSNSRYKPFAKEINSLKEVQQTGYTSRSFGNKPAQASLKKTKNETANTAWYYAADHNFISNMGLTIIAGKNLPVSHAEEESPFILVNQKAVEKLRLGSEQEAVGKMVIVNDTLSATITGVIANFCHYDYEHEPEPVIFQYKPSLFNVMCLRTTPVDDRHLLESRIKEVWGKYNPRQDVNLSWLDTDMYERYYPYDFMQLMGMQSMVIFVIAILGLIGILTYSLEKRRKEISIRKTIGATTFEIIKLMSTDFIKLLAIATIVATPIGVAIGLYMNSYMKFNDGLSYLSMCLLLLLVISVSLGAVWYFSWVAARANPATTLKAE</sequence>
<feature type="domain" description="MacB-like periplasmic core" evidence="8">
    <location>
        <begin position="20"/>
        <end position="236"/>
    </location>
</feature>
<evidence type="ECO:0000259" key="7">
    <source>
        <dbReference type="Pfam" id="PF02687"/>
    </source>
</evidence>
<feature type="transmembrane region" description="Helical" evidence="6">
    <location>
        <begin position="328"/>
        <end position="354"/>
    </location>
</feature>
<keyword evidence="10" id="KW-1185">Reference proteome</keyword>
<feature type="transmembrane region" description="Helical" evidence="6">
    <location>
        <begin position="21"/>
        <end position="45"/>
    </location>
</feature>
<dbReference type="AlphaFoldDB" id="A0A1S2VMC5"/>
<evidence type="ECO:0000256" key="1">
    <source>
        <dbReference type="ARBA" id="ARBA00004651"/>
    </source>
</evidence>
<feature type="transmembrane region" description="Helical" evidence="6">
    <location>
        <begin position="282"/>
        <end position="303"/>
    </location>
</feature>
<feature type="transmembrane region" description="Helical" evidence="6">
    <location>
        <begin position="423"/>
        <end position="442"/>
    </location>
</feature>
<dbReference type="InterPro" id="IPR050250">
    <property type="entry name" value="Macrolide_Exporter_MacB"/>
</dbReference>